<dbReference type="Proteomes" id="UP000030655">
    <property type="component" value="Unassembled WGS sequence"/>
</dbReference>
<dbReference type="GO" id="GO:0046982">
    <property type="term" value="F:protein heterodimerization activity"/>
    <property type="evidence" value="ECO:0007669"/>
    <property type="project" value="InterPro"/>
</dbReference>
<dbReference type="GO" id="GO:0001046">
    <property type="term" value="F:core promoter sequence-specific DNA binding"/>
    <property type="evidence" value="ECO:0007669"/>
    <property type="project" value="TreeGrafter"/>
</dbReference>
<gene>
    <name evidence="4" type="ORF">H312_01552</name>
</gene>
<protein>
    <recommendedName>
        <fullName evidence="3">Transcription factor CBF/NF-Y/archaeal histone domain-containing protein</fullName>
    </recommendedName>
</protein>
<evidence type="ECO:0000313" key="5">
    <source>
        <dbReference type="Proteomes" id="UP000030655"/>
    </source>
</evidence>
<dbReference type="CDD" id="cd22906">
    <property type="entry name" value="HFD_DRAP1"/>
    <property type="match status" value="1"/>
</dbReference>
<dbReference type="InterPro" id="IPR003958">
    <property type="entry name" value="CBFA_NFYB_domain"/>
</dbReference>
<dbReference type="PANTHER" id="PTHR10252">
    <property type="entry name" value="HISTONE-LIKE TRANSCRIPTION FACTOR CCAAT-RELATED"/>
    <property type="match status" value="1"/>
</dbReference>
<dbReference type="VEuPathDB" id="MicrosporidiaDB:H312_01552"/>
<dbReference type="Gene3D" id="1.10.20.10">
    <property type="entry name" value="Histone, subunit A"/>
    <property type="match status" value="1"/>
</dbReference>
<dbReference type="PANTHER" id="PTHR10252:SF5">
    <property type="entry name" value="DR1-ASSOCIATED COREPRESSOR"/>
    <property type="match status" value="1"/>
</dbReference>
<proteinExistence type="predicted"/>
<evidence type="ECO:0000256" key="2">
    <source>
        <dbReference type="ARBA" id="ARBA00023242"/>
    </source>
</evidence>
<sequence length="86" mass="9827">MKDKTKPNFPLTRIKRIMLDNEEIGKISPGTPVIVCKAMEMFLADIIKDCYSTAKKNKSSRITKENVQDTVSEKEHLGFLNLKNIE</sequence>
<reference evidence="4 5" key="2">
    <citation type="submission" date="2014-03" db="EMBL/GenBank/DDBJ databases">
        <title>The Genome Sequence of Anncaliia algerae insect isolate PRA339.</title>
        <authorList>
            <consortium name="The Broad Institute Genome Sequencing Platform"/>
            <consortium name="The Broad Institute Genome Sequencing Center for Infectious Disease"/>
            <person name="Cuomo C."/>
            <person name="Becnel J."/>
            <person name="Sanscrainte N."/>
            <person name="Walker B."/>
            <person name="Young S.K."/>
            <person name="Zeng Q."/>
            <person name="Gargeya S."/>
            <person name="Fitzgerald M."/>
            <person name="Haas B."/>
            <person name="Abouelleil A."/>
            <person name="Alvarado L."/>
            <person name="Arachchi H.M."/>
            <person name="Berlin A.M."/>
            <person name="Chapman S.B."/>
            <person name="Dewar J."/>
            <person name="Goldberg J."/>
            <person name="Griggs A."/>
            <person name="Gujja S."/>
            <person name="Hansen M."/>
            <person name="Howarth C."/>
            <person name="Imamovic A."/>
            <person name="Larimer J."/>
            <person name="McCowan C."/>
            <person name="Murphy C."/>
            <person name="Neiman D."/>
            <person name="Pearson M."/>
            <person name="Priest M."/>
            <person name="Roberts A."/>
            <person name="Saif S."/>
            <person name="Shea T."/>
            <person name="Sisk P."/>
            <person name="Sykes S."/>
            <person name="Wortman J."/>
            <person name="Nusbaum C."/>
            <person name="Birren B."/>
        </authorList>
    </citation>
    <scope>NUCLEOTIDE SEQUENCE [LARGE SCALE GENOMIC DNA]</scope>
    <source>
        <strain evidence="4 5">PRA339</strain>
    </source>
</reference>
<evidence type="ECO:0000313" key="4">
    <source>
        <dbReference type="EMBL" id="KCZ81005.1"/>
    </source>
</evidence>
<dbReference type="AlphaFoldDB" id="A0A059F1G7"/>
<reference evidence="5" key="1">
    <citation type="submission" date="2013-02" db="EMBL/GenBank/DDBJ databases">
        <authorList>
            <consortium name="The Broad Institute Genome Sequencing Platform"/>
            <person name="Cuomo C."/>
            <person name="Becnel J."/>
            <person name="Sanscrainte N."/>
            <person name="Walker B."/>
            <person name="Young S.K."/>
            <person name="Zeng Q."/>
            <person name="Gargeya S."/>
            <person name="Fitzgerald M."/>
            <person name="Haas B."/>
            <person name="Abouelleil A."/>
            <person name="Alvarado L."/>
            <person name="Arachchi H.M."/>
            <person name="Berlin A.M."/>
            <person name="Chapman S.B."/>
            <person name="Dewar J."/>
            <person name="Goldberg J."/>
            <person name="Griggs A."/>
            <person name="Gujja S."/>
            <person name="Hansen M."/>
            <person name="Howarth C."/>
            <person name="Imamovic A."/>
            <person name="Larimer J."/>
            <person name="McCowan C."/>
            <person name="Murphy C."/>
            <person name="Neiman D."/>
            <person name="Pearson M."/>
            <person name="Priest M."/>
            <person name="Roberts A."/>
            <person name="Saif S."/>
            <person name="Shea T."/>
            <person name="Sisk P."/>
            <person name="Sykes S."/>
            <person name="Wortman J."/>
            <person name="Nusbaum C."/>
            <person name="Birren B."/>
        </authorList>
    </citation>
    <scope>NUCLEOTIDE SEQUENCE [LARGE SCALE GENOMIC DNA]</scope>
    <source>
        <strain evidence="5">PRA339</strain>
    </source>
</reference>
<dbReference type="GO" id="GO:0016251">
    <property type="term" value="F:RNA polymerase II general transcription initiation factor activity"/>
    <property type="evidence" value="ECO:0007669"/>
    <property type="project" value="TreeGrafter"/>
</dbReference>
<keyword evidence="2" id="KW-0539">Nucleus</keyword>
<dbReference type="Pfam" id="PF00808">
    <property type="entry name" value="CBFD_NFYB_HMF"/>
    <property type="match status" value="1"/>
</dbReference>
<accession>A0A059F1G7</accession>
<dbReference type="STRING" id="1288291.A0A059F1G7"/>
<dbReference type="InterPro" id="IPR009072">
    <property type="entry name" value="Histone-fold"/>
</dbReference>
<evidence type="ECO:0000256" key="1">
    <source>
        <dbReference type="ARBA" id="ARBA00004123"/>
    </source>
</evidence>
<dbReference type="EMBL" id="KK365153">
    <property type="protein sequence ID" value="KCZ81005.1"/>
    <property type="molecule type" value="Genomic_DNA"/>
</dbReference>
<organism evidence="4 5">
    <name type="scientific">Anncaliia algerae PRA339</name>
    <dbReference type="NCBI Taxonomy" id="1288291"/>
    <lineage>
        <taxon>Eukaryota</taxon>
        <taxon>Fungi</taxon>
        <taxon>Fungi incertae sedis</taxon>
        <taxon>Microsporidia</taxon>
        <taxon>Tubulinosematoidea</taxon>
        <taxon>Tubulinosematidae</taxon>
        <taxon>Anncaliia</taxon>
    </lineage>
</organism>
<keyword evidence="5" id="KW-1185">Reference proteome</keyword>
<dbReference type="OrthoDB" id="653904at2759"/>
<dbReference type="InterPro" id="IPR050568">
    <property type="entry name" value="Transcr_DNA_Rep_Reg"/>
</dbReference>
<evidence type="ECO:0000259" key="3">
    <source>
        <dbReference type="Pfam" id="PF00808"/>
    </source>
</evidence>
<dbReference type="GO" id="GO:0005634">
    <property type="term" value="C:nucleus"/>
    <property type="evidence" value="ECO:0007669"/>
    <property type="project" value="UniProtKB-SubCell"/>
</dbReference>
<dbReference type="SUPFAM" id="SSF47113">
    <property type="entry name" value="Histone-fold"/>
    <property type="match status" value="1"/>
</dbReference>
<feature type="non-terminal residue" evidence="4">
    <location>
        <position position="1"/>
    </location>
</feature>
<comment type="subcellular location">
    <subcellularLocation>
        <location evidence="1">Nucleus</location>
    </subcellularLocation>
</comment>
<feature type="domain" description="Transcription factor CBF/NF-Y/archaeal histone" evidence="3">
    <location>
        <begin position="8"/>
        <end position="68"/>
    </location>
</feature>
<dbReference type="HOGENOM" id="CLU_045277_9_0_1"/>
<name>A0A059F1G7_9MICR</name>